<comment type="caution">
    <text evidence="1">The sequence shown here is derived from an EMBL/GenBank/DDBJ whole genome shotgun (WGS) entry which is preliminary data.</text>
</comment>
<accession>A0AAD7WIK9</accession>
<dbReference type="Proteomes" id="UP001221898">
    <property type="component" value="Unassembled WGS sequence"/>
</dbReference>
<evidence type="ECO:0000313" key="2">
    <source>
        <dbReference type="Proteomes" id="UP001221898"/>
    </source>
</evidence>
<protein>
    <submittedName>
        <fullName evidence="1">Uncharacterized protein</fullName>
    </submittedName>
</protein>
<sequence length="73" mass="7884">MLCDIVTTHVRQTWSSTSVVAFSCSELDEFIKSDCLVGSCRGSARLGPSDTFQHRTEQDVTVATIFATAQLAG</sequence>
<dbReference type="AlphaFoldDB" id="A0AAD7WIK9"/>
<gene>
    <name evidence="1" type="ORF">AAFF_G00429210</name>
</gene>
<reference evidence="1" key="1">
    <citation type="journal article" date="2023" name="Science">
        <title>Genome structures resolve the early diversification of teleost fishes.</title>
        <authorList>
            <person name="Parey E."/>
            <person name="Louis A."/>
            <person name="Montfort J."/>
            <person name="Bouchez O."/>
            <person name="Roques C."/>
            <person name="Iampietro C."/>
            <person name="Lluch J."/>
            <person name="Castinel A."/>
            <person name="Donnadieu C."/>
            <person name="Desvignes T."/>
            <person name="Floi Bucao C."/>
            <person name="Jouanno E."/>
            <person name="Wen M."/>
            <person name="Mejri S."/>
            <person name="Dirks R."/>
            <person name="Jansen H."/>
            <person name="Henkel C."/>
            <person name="Chen W.J."/>
            <person name="Zahm M."/>
            <person name="Cabau C."/>
            <person name="Klopp C."/>
            <person name="Thompson A.W."/>
            <person name="Robinson-Rechavi M."/>
            <person name="Braasch I."/>
            <person name="Lecointre G."/>
            <person name="Bobe J."/>
            <person name="Postlethwait J.H."/>
            <person name="Berthelot C."/>
            <person name="Roest Crollius H."/>
            <person name="Guiguen Y."/>
        </authorList>
    </citation>
    <scope>NUCLEOTIDE SEQUENCE</scope>
    <source>
        <strain evidence="1">NC1722</strain>
    </source>
</reference>
<keyword evidence="2" id="KW-1185">Reference proteome</keyword>
<proteinExistence type="predicted"/>
<name>A0AAD7WIK9_9TELE</name>
<organism evidence="1 2">
    <name type="scientific">Aldrovandia affinis</name>
    <dbReference type="NCBI Taxonomy" id="143900"/>
    <lineage>
        <taxon>Eukaryota</taxon>
        <taxon>Metazoa</taxon>
        <taxon>Chordata</taxon>
        <taxon>Craniata</taxon>
        <taxon>Vertebrata</taxon>
        <taxon>Euteleostomi</taxon>
        <taxon>Actinopterygii</taxon>
        <taxon>Neopterygii</taxon>
        <taxon>Teleostei</taxon>
        <taxon>Notacanthiformes</taxon>
        <taxon>Halosauridae</taxon>
        <taxon>Aldrovandia</taxon>
    </lineage>
</organism>
<evidence type="ECO:0000313" key="1">
    <source>
        <dbReference type="EMBL" id="KAJ8398351.1"/>
    </source>
</evidence>
<dbReference type="EMBL" id="JAINUG010000091">
    <property type="protein sequence ID" value="KAJ8398351.1"/>
    <property type="molecule type" value="Genomic_DNA"/>
</dbReference>